<organism evidence="5 6">
    <name type="scientific">Paratrimastix pyriformis</name>
    <dbReference type="NCBI Taxonomy" id="342808"/>
    <lineage>
        <taxon>Eukaryota</taxon>
        <taxon>Metamonada</taxon>
        <taxon>Preaxostyla</taxon>
        <taxon>Paratrimastigidae</taxon>
        <taxon>Paratrimastix</taxon>
    </lineage>
</organism>
<accession>A0ABQ8UP03</accession>
<evidence type="ECO:0000256" key="1">
    <source>
        <dbReference type="ARBA" id="ARBA00023157"/>
    </source>
</evidence>
<keyword evidence="6" id="KW-1185">Reference proteome</keyword>
<name>A0ABQ8UP03_9EUKA</name>
<feature type="signal peptide" evidence="3">
    <location>
        <begin position="1"/>
        <end position="18"/>
    </location>
</feature>
<feature type="compositionally biased region" description="Low complexity" evidence="2">
    <location>
        <begin position="187"/>
        <end position="199"/>
    </location>
</feature>
<protein>
    <recommendedName>
        <fullName evidence="4">FZ domain-containing protein</fullName>
    </recommendedName>
</protein>
<feature type="domain" description="FZ" evidence="4">
    <location>
        <begin position="21"/>
        <end position="143"/>
    </location>
</feature>
<feature type="region of interest" description="Disordered" evidence="2">
    <location>
        <begin position="141"/>
        <end position="279"/>
    </location>
</feature>
<feature type="compositionally biased region" description="Pro residues" evidence="2">
    <location>
        <begin position="230"/>
        <end position="246"/>
    </location>
</feature>
<evidence type="ECO:0000256" key="2">
    <source>
        <dbReference type="SAM" id="MobiDB-lite"/>
    </source>
</evidence>
<dbReference type="InterPro" id="IPR020067">
    <property type="entry name" value="Frizzled_dom"/>
</dbReference>
<feature type="compositionally biased region" description="Pro residues" evidence="2">
    <location>
        <begin position="170"/>
        <end position="186"/>
    </location>
</feature>
<dbReference type="Gene3D" id="1.10.2000.10">
    <property type="entry name" value="Frizzled cysteine-rich domain"/>
    <property type="match status" value="1"/>
</dbReference>
<evidence type="ECO:0000259" key="4">
    <source>
        <dbReference type="PROSITE" id="PS50038"/>
    </source>
</evidence>
<feature type="compositionally biased region" description="Pro residues" evidence="2">
    <location>
        <begin position="201"/>
        <end position="215"/>
    </location>
</feature>
<reference evidence="5" key="1">
    <citation type="journal article" date="2022" name="bioRxiv">
        <title>Genomics of Preaxostyla Flagellates Illuminates Evolutionary Transitions and the Path Towards Mitochondrial Loss.</title>
        <authorList>
            <person name="Novak L.V.F."/>
            <person name="Treitli S.C."/>
            <person name="Pyrih J."/>
            <person name="Halakuc P."/>
            <person name="Pipaliya S.V."/>
            <person name="Vacek V."/>
            <person name="Brzon O."/>
            <person name="Soukal P."/>
            <person name="Eme L."/>
            <person name="Dacks J.B."/>
            <person name="Karnkowska A."/>
            <person name="Elias M."/>
            <person name="Hampl V."/>
        </authorList>
    </citation>
    <scope>NUCLEOTIDE SEQUENCE</scope>
    <source>
        <strain evidence="5">RCP-MX</strain>
    </source>
</reference>
<feature type="compositionally biased region" description="Pro residues" evidence="2">
    <location>
        <begin position="254"/>
        <end position="269"/>
    </location>
</feature>
<dbReference type="InterPro" id="IPR036790">
    <property type="entry name" value="Frizzled_dom_sf"/>
</dbReference>
<sequence length="298" mass="31133">MMILFGLLLTSLASLTAAADICSGTCVTGTSLTDSPCAQFLGYSVCMWNRTTQATMVQSGMSMMDELIINDPTIAPGCRSSYQAYLCSVAYSRCDPSTLATYDACRSTCTAFLDTCGGEDLKTEAGSEDLCQIHADTTPCTSPVPVSVKPPTPVASSTTSNPLQGRSPVPAIPSPRASPLPPPPIKTPTTTVPTPIKTPSQPIPRPSPIVKPTPTPRAVLSPVPRTSPTVSPPQPRISPQPQPRISPQPRVSPVTPPPQPRTSPQPNPEITPKKGGAEGLDSTLRIGLLFAVVAALLA</sequence>
<keyword evidence="3" id="KW-0732">Signal</keyword>
<dbReference type="PROSITE" id="PS50038">
    <property type="entry name" value="FZ"/>
    <property type="match status" value="1"/>
</dbReference>
<gene>
    <name evidence="5" type="ORF">PAPYR_3566</name>
</gene>
<evidence type="ECO:0000313" key="5">
    <source>
        <dbReference type="EMBL" id="KAJ4460177.1"/>
    </source>
</evidence>
<dbReference type="SUPFAM" id="SSF63501">
    <property type="entry name" value="Frizzled cysteine-rich domain"/>
    <property type="match status" value="1"/>
</dbReference>
<proteinExistence type="predicted"/>
<comment type="caution">
    <text evidence="5">The sequence shown here is derived from an EMBL/GenBank/DDBJ whole genome shotgun (WGS) entry which is preliminary data.</text>
</comment>
<dbReference type="EMBL" id="JAPMOS010000014">
    <property type="protein sequence ID" value="KAJ4460177.1"/>
    <property type="molecule type" value="Genomic_DNA"/>
</dbReference>
<feature type="chain" id="PRO_5047481113" description="FZ domain-containing protein" evidence="3">
    <location>
        <begin position="19"/>
        <end position="298"/>
    </location>
</feature>
<evidence type="ECO:0000313" key="6">
    <source>
        <dbReference type="Proteomes" id="UP001141327"/>
    </source>
</evidence>
<evidence type="ECO:0000256" key="3">
    <source>
        <dbReference type="SAM" id="SignalP"/>
    </source>
</evidence>
<keyword evidence="1" id="KW-1015">Disulfide bond</keyword>
<dbReference type="Proteomes" id="UP001141327">
    <property type="component" value="Unassembled WGS sequence"/>
</dbReference>